<name>A0A6J2TIA5_DROLE</name>
<feature type="domain" description="Aprataxin C2HE/C2H2/C2HC zinc finger" evidence="2">
    <location>
        <begin position="129"/>
        <end position="193"/>
    </location>
</feature>
<dbReference type="GeneID" id="115624337"/>
<organism evidence="3 5">
    <name type="scientific">Drosophila lebanonensis</name>
    <name type="common">Fruit fly</name>
    <name type="synonym">Scaptodrosophila lebanonensis</name>
    <dbReference type="NCBI Taxonomy" id="7225"/>
    <lineage>
        <taxon>Eukaryota</taxon>
        <taxon>Metazoa</taxon>
        <taxon>Ecdysozoa</taxon>
        <taxon>Arthropoda</taxon>
        <taxon>Hexapoda</taxon>
        <taxon>Insecta</taxon>
        <taxon>Pterygota</taxon>
        <taxon>Neoptera</taxon>
        <taxon>Endopterygota</taxon>
        <taxon>Diptera</taxon>
        <taxon>Brachycera</taxon>
        <taxon>Muscomorpha</taxon>
        <taxon>Ephydroidea</taxon>
        <taxon>Drosophilidae</taxon>
        <taxon>Scaptodrosophila</taxon>
    </lineage>
</organism>
<dbReference type="RefSeq" id="XP_030374848.1">
    <property type="nucleotide sequence ID" value="XM_030518988.1"/>
</dbReference>
<dbReference type="GO" id="GO:1990165">
    <property type="term" value="F:single-strand break-containing DNA binding"/>
    <property type="evidence" value="ECO:0007669"/>
    <property type="project" value="TreeGrafter"/>
</dbReference>
<dbReference type="InterPro" id="IPR036265">
    <property type="entry name" value="HIT-like_sf"/>
</dbReference>
<dbReference type="SUPFAM" id="SSF54197">
    <property type="entry name" value="HIT-like"/>
    <property type="match status" value="1"/>
</dbReference>
<proteinExistence type="predicted"/>
<dbReference type="GO" id="GO:0033699">
    <property type="term" value="F:DNA 5'-adenosine monophosphate hydrolase activity"/>
    <property type="evidence" value="ECO:0007669"/>
    <property type="project" value="TreeGrafter"/>
</dbReference>
<evidence type="ECO:0000313" key="5">
    <source>
        <dbReference type="RefSeq" id="XP_030374848.1"/>
    </source>
</evidence>
<sequence length="335" mass="38427">MAEAGEQENLAHERGQLVRDLLEGKHIIMETDRAAVMKSVKPKAQYHFLVLPKEDIANVTALTRDHLDLLDHMEELANQAVAKYSAFPLSNFLVGFKMNQFMDRLNMHVISNDFYSPLLRGKLQWNNFNTELFLNFDYACAQLCCRGFIEPMPAKKQHELSLSAPIKCNQKGCDFSADNFFAFKPHIGFHWEQRNLQTSEQYAEALEMLEKMQLDNPTGHHRNWRSARQQPGPMIHPAQGKQYWKQRGPSGFQNQPQKLQPKQEDYSAKPQEANGNAPGSQKHTPFKQKKWKPKPKNEKKEQEQEQTASPKAGAQQKEPSATKTVEKPSEKQAES</sequence>
<dbReference type="OrthoDB" id="3512845at2759"/>
<dbReference type="RefSeq" id="XP_030374846.1">
    <property type="nucleotide sequence ID" value="XM_030518986.1"/>
</dbReference>
<evidence type="ECO:0000259" key="2">
    <source>
        <dbReference type="Pfam" id="PF16278"/>
    </source>
</evidence>
<dbReference type="RefSeq" id="XP_030374849.1">
    <property type="nucleotide sequence ID" value="XM_030518989.1"/>
</dbReference>
<evidence type="ECO:0000256" key="1">
    <source>
        <dbReference type="SAM" id="MobiDB-lite"/>
    </source>
</evidence>
<dbReference type="Pfam" id="PF16278">
    <property type="entry name" value="zf-C2HE"/>
    <property type="match status" value="1"/>
</dbReference>
<evidence type="ECO:0000313" key="4">
    <source>
        <dbReference type="RefSeq" id="XP_030374846.1"/>
    </source>
</evidence>
<dbReference type="GO" id="GO:0003725">
    <property type="term" value="F:double-stranded RNA binding"/>
    <property type="evidence" value="ECO:0007669"/>
    <property type="project" value="TreeGrafter"/>
</dbReference>
<feature type="compositionally biased region" description="Basic and acidic residues" evidence="1">
    <location>
        <begin position="324"/>
        <end position="335"/>
    </location>
</feature>
<dbReference type="GO" id="GO:0000012">
    <property type="term" value="P:single strand break repair"/>
    <property type="evidence" value="ECO:0007669"/>
    <property type="project" value="TreeGrafter"/>
</dbReference>
<feature type="compositionally biased region" description="Polar residues" evidence="1">
    <location>
        <begin position="251"/>
        <end position="260"/>
    </location>
</feature>
<dbReference type="PANTHER" id="PTHR12486">
    <property type="entry name" value="APRATAXIN-RELATED"/>
    <property type="match status" value="1"/>
</dbReference>
<gene>
    <name evidence="4 5 6" type="primary">LOC115624337</name>
</gene>
<evidence type="ECO:0000313" key="3">
    <source>
        <dbReference type="Proteomes" id="UP000504634"/>
    </source>
</evidence>
<dbReference type="GO" id="GO:0005634">
    <property type="term" value="C:nucleus"/>
    <property type="evidence" value="ECO:0007669"/>
    <property type="project" value="TreeGrafter"/>
</dbReference>
<accession>A0A6J2TIA5</accession>
<dbReference type="AlphaFoldDB" id="A0A6J2TIA5"/>
<dbReference type="InterPro" id="IPR032566">
    <property type="entry name" value="Znf-C2HE"/>
</dbReference>
<dbReference type="Pfam" id="PF11969">
    <property type="entry name" value="DcpS_C"/>
    <property type="match status" value="1"/>
</dbReference>
<protein>
    <submittedName>
        <fullName evidence="4 5">Aprataxin-like protein</fullName>
    </submittedName>
</protein>
<dbReference type="PANTHER" id="PTHR12486:SF4">
    <property type="entry name" value="APRATAXIN"/>
    <property type="match status" value="1"/>
</dbReference>
<feature type="region of interest" description="Disordered" evidence="1">
    <location>
        <begin position="216"/>
        <end position="335"/>
    </location>
</feature>
<evidence type="ECO:0000313" key="6">
    <source>
        <dbReference type="RefSeq" id="XP_030374849.1"/>
    </source>
</evidence>
<feature type="compositionally biased region" description="Basic residues" evidence="1">
    <location>
        <begin position="284"/>
        <end position="294"/>
    </location>
</feature>
<dbReference type="Proteomes" id="UP000504634">
    <property type="component" value="Unplaced"/>
</dbReference>
<dbReference type="Gene3D" id="3.30.428.10">
    <property type="entry name" value="HIT-like"/>
    <property type="match status" value="1"/>
</dbReference>
<dbReference type="GO" id="GO:0003697">
    <property type="term" value="F:single-stranded DNA binding"/>
    <property type="evidence" value="ECO:0007669"/>
    <property type="project" value="TreeGrafter"/>
</dbReference>
<reference evidence="4 5" key="1">
    <citation type="submission" date="2025-04" db="UniProtKB">
        <authorList>
            <consortium name="RefSeq"/>
        </authorList>
    </citation>
    <scope>IDENTIFICATION</scope>
    <source>
        <strain evidence="4 5">11010-0011.00</strain>
        <tissue evidence="4 5">Whole body</tissue>
    </source>
</reference>
<keyword evidence="3" id="KW-1185">Reference proteome</keyword>
<feature type="compositionally biased region" description="Polar residues" evidence="1">
    <location>
        <begin position="273"/>
        <end position="283"/>
    </location>
</feature>
<dbReference type="GO" id="GO:0030983">
    <property type="term" value="F:mismatched DNA binding"/>
    <property type="evidence" value="ECO:0007669"/>
    <property type="project" value="TreeGrafter"/>
</dbReference>